<feature type="transmembrane region" description="Helical" evidence="1">
    <location>
        <begin position="12"/>
        <end position="35"/>
    </location>
</feature>
<accession>A0A518H5Y7</accession>
<organism evidence="2 3">
    <name type="scientific">Tautonia plasticadhaerens</name>
    <dbReference type="NCBI Taxonomy" id="2527974"/>
    <lineage>
        <taxon>Bacteria</taxon>
        <taxon>Pseudomonadati</taxon>
        <taxon>Planctomycetota</taxon>
        <taxon>Planctomycetia</taxon>
        <taxon>Isosphaerales</taxon>
        <taxon>Isosphaeraceae</taxon>
        <taxon>Tautonia</taxon>
    </lineage>
</organism>
<dbReference type="RefSeq" id="WP_145272376.1">
    <property type="nucleotide sequence ID" value="NZ_CP036426.1"/>
</dbReference>
<sequence length="200" mass="22191">MNDPEVGPRERRAVRALFGVVVLGLIAQGAVYFALGEEPYPGIFMPSFHGTGGYTDAGVKSSTYDVDLIADGEVVRTVPFEELMRPIHAPVPGMFAGPFFSPLPEGRTLPQPESELIGGLRYRLLPGLRVGIRRRWTAGNLESLRRWLTGRAEELAPRRAVDWVEIRRSELTIRLVDGEIRRDSEPGGVRAFDLRPGDAR</sequence>
<keyword evidence="1" id="KW-0472">Membrane</keyword>
<keyword evidence="1" id="KW-1133">Transmembrane helix</keyword>
<dbReference type="Proteomes" id="UP000317835">
    <property type="component" value="Chromosome"/>
</dbReference>
<gene>
    <name evidence="2" type="ORF">ElP_41690</name>
</gene>
<proteinExistence type="predicted"/>
<keyword evidence="1" id="KW-0812">Transmembrane</keyword>
<dbReference type="AlphaFoldDB" id="A0A518H5Y7"/>
<name>A0A518H5Y7_9BACT</name>
<evidence type="ECO:0000313" key="2">
    <source>
        <dbReference type="EMBL" id="QDV36250.1"/>
    </source>
</evidence>
<keyword evidence="3" id="KW-1185">Reference proteome</keyword>
<protein>
    <submittedName>
        <fullName evidence="2">Uncharacterized protein</fullName>
    </submittedName>
</protein>
<evidence type="ECO:0000256" key="1">
    <source>
        <dbReference type="SAM" id="Phobius"/>
    </source>
</evidence>
<reference evidence="2 3" key="1">
    <citation type="submission" date="2019-02" db="EMBL/GenBank/DDBJ databases">
        <title>Deep-cultivation of Planctomycetes and their phenomic and genomic characterization uncovers novel biology.</title>
        <authorList>
            <person name="Wiegand S."/>
            <person name="Jogler M."/>
            <person name="Boedeker C."/>
            <person name="Pinto D."/>
            <person name="Vollmers J."/>
            <person name="Rivas-Marin E."/>
            <person name="Kohn T."/>
            <person name="Peeters S.H."/>
            <person name="Heuer A."/>
            <person name="Rast P."/>
            <person name="Oberbeckmann S."/>
            <person name="Bunk B."/>
            <person name="Jeske O."/>
            <person name="Meyerdierks A."/>
            <person name="Storesund J.E."/>
            <person name="Kallscheuer N."/>
            <person name="Luecker S."/>
            <person name="Lage O.M."/>
            <person name="Pohl T."/>
            <person name="Merkel B.J."/>
            <person name="Hornburger P."/>
            <person name="Mueller R.-W."/>
            <person name="Bruemmer F."/>
            <person name="Labrenz M."/>
            <person name="Spormann A.M."/>
            <person name="Op den Camp H."/>
            <person name="Overmann J."/>
            <person name="Amann R."/>
            <person name="Jetten M.S.M."/>
            <person name="Mascher T."/>
            <person name="Medema M.H."/>
            <person name="Devos D.P."/>
            <person name="Kaster A.-K."/>
            <person name="Ovreas L."/>
            <person name="Rohde M."/>
            <person name="Galperin M.Y."/>
            <person name="Jogler C."/>
        </authorList>
    </citation>
    <scope>NUCLEOTIDE SEQUENCE [LARGE SCALE GENOMIC DNA]</scope>
    <source>
        <strain evidence="2 3">ElP</strain>
    </source>
</reference>
<evidence type="ECO:0000313" key="3">
    <source>
        <dbReference type="Proteomes" id="UP000317835"/>
    </source>
</evidence>
<dbReference type="OrthoDB" id="8080215at2"/>
<dbReference type="KEGG" id="tpla:ElP_41690"/>
<dbReference type="EMBL" id="CP036426">
    <property type="protein sequence ID" value="QDV36250.1"/>
    <property type="molecule type" value="Genomic_DNA"/>
</dbReference>